<dbReference type="RefSeq" id="WP_028529606.1">
    <property type="nucleotide sequence ID" value="NZ_CABLBR010000029.1"/>
</dbReference>
<evidence type="ECO:0000256" key="2">
    <source>
        <dbReference type="SAM" id="SignalP"/>
    </source>
</evidence>
<keyword evidence="1" id="KW-0472">Membrane</keyword>
<feature type="transmembrane region" description="Helical" evidence="1">
    <location>
        <begin position="201"/>
        <end position="221"/>
    </location>
</feature>
<reference evidence="3" key="1">
    <citation type="journal article" date="2022" name="Cell">
        <title>Design, construction, and in vivo augmentation of a complex gut microbiome.</title>
        <authorList>
            <person name="Cheng A.G."/>
            <person name="Ho P.Y."/>
            <person name="Aranda-Diaz A."/>
            <person name="Jain S."/>
            <person name="Yu F.B."/>
            <person name="Meng X."/>
            <person name="Wang M."/>
            <person name="Iakiviak M."/>
            <person name="Nagashima K."/>
            <person name="Zhao A."/>
            <person name="Murugkar P."/>
            <person name="Patil A."/>
            <person name="Atabakhsh K."/>
            <person name="Weakley A."/>
            <person name="Yan J."/>
            <person name="Brumbaugh A.R."/>
            <person name="Higginbottom S."/>
            <person name="Dimas A."/>
            <person name="Shiver A.L."/>
            <person name="Deutschbauer A."/>
            <person name="Neff N."/>
            <person name="Sonnenburg J.L."/>
            <person name="Huang K.C."/>
            <person name="Fischbach M.A."/>
        </authorList>
    </citation>
    <scope>NUCLEOTIDE SEQUENCE</scope>
    <source>
        <strain evidence="3">DSM 19829</strain>
    </source>
</reference>
<feature type="transmembrane region" description="Helical" evidence="1">
    <location>
        <begin position="270"/>
        <end position="296"/>
    </location>
</feature>
<name>A0ABY5VJ70_9FIRM</name>
<feature type="signal peptide" evidence="2">
    <location>
        <begin position="1"/>
        <end position="20"/>
    </location>
</feature>
<evidence type="ECO:0000256" key="1">
    <source>
        <dbReference type="SAM" id="Phobius"/>
    </source>
</evidence>
<keyword evidence="1" id="KW-0812">Transmembrane</keyword>
<evidence type="ECO:0000313" key="3">
    <source>
        <dbReference type="EMBL" id="UWP60021.1"/>
    </source>
</evidence>
<feature type="transmembrane region" description="Helical" evidence="1">
    <location>
        <begin position="227"/>
        <end position="249"/>
    </location>
</feature>
<gene>
    <name evidence="3" type="ORF">NQ502_02895</name>
</gene>
<keyword evidence="2" id="KW-0732">Signal</keyword>
<evidence type="ECO:0000313" key="4">
    <source>
        <dbReference type="Proteomes" id="UP001060164"/>
    </source>
</evidence>
<feature type="transmembrane region" description="Helical" evidence="1">
    <location>
        <begin position="174"/>
        <end position="194"/>
    </location>
</feature>
<proteinExistence type="predicted"/>
<sequence>MRKILMIVIFIMLFPVTVHADIAPSRQVNIVFENIPDTVFYATLISPVPCVGRYGPTAKDGGYDLYDPDDSEYDIWKAFTDFGDKDDMLFQQYFEECSDSGQFRWLERPPYRFKILLYFPESDSYAVSDQAYGQYAFYSNFVVDLSGVDGAEDTVLGAERIQKTNDYKTEVTSAALRMAATIILELLIGLLFGYRTKHEMKIIIITNVLTQLFLNILLVTLKIHQGPWAYIFHYIWMEVLITAIEAVIYRECLGNSVNQRNKKRKKAVGYALVANLFSFGAGLIFMGVLTKILWLIRIFRQ</sequence>
<accession>A0ABY5VJ70</accession>
<organism evidence="3 4">
    <name type="scientific">Ruminococcus gauvreauii</name>
    <dbReference type="NCBI Taxonomy" id="438033"/>
    <lineage>
        <taxon>Bacteria</taxon>
        <taxon>Bacillati</taxon>
        <taxon>Bacillota</taxon>
        <taxon>Clostridia</taxon>
        <taxon>Eubacteriales</taxon>
        <taxon>Oscillospiraceae</taxon>
        <taxon>Ruminococcus</taxon>
    </lineage>
</organism>
<dbReference type="Proteomes" id="UP001060164">
    <property type="component" value="Chromosome"/>
</dbReference>
<feature type="chain" id="PRO_5045700751" evidence="2">
    <location>
        <begin position="21"/>
        <end position="301"/>
    </location>
</feature>
<protein>
    <submittedName>
        <fullName evidence="3">Uncharacterized protein</fullName>
    </submittedName>
</protein>
<keyword evidence="1" id="KW-1133">Transmembrane helix</keyword>
<keyword evidence="4" id="KW-1185">Reference proteome</keyword>
<dbReference type="EMBL" id="CP102290">
    <property type="protein sequence ID" value="UWP60021.1"/>
    <property type="molecule type" value="Genomic_DNA"/>
</dbReference>